<dbReference type="InterPro" id="IPR009057">
    <property type="entry name" value="Homeodomain-like_sf"/>
</dbReference>
<dbReference type="EMBL" id="JAUPEV010000004">
    <property type="protein sequence ID" value="MDO7253042.1"/>
    <property type="molecule type" value="Genomic_DNA"/>
</dbReference>
<dbReference type="Proteomes" id="UP001240777">
    <property type="component" value="Unassembled WGS sequence"/>
</dbReference>
<evidence type="ECO:0000256" key="3">
    <source>
        <dbReference type="ARBA" id="ARBA00023015"/>
    </source>
</evidence>
<dbReference type="InterPro" id="IPR003593">
    <property type="entry name" value="AAA+_ATPase"/>
</dbReference>
<dbReference type="FunFam" id="3.40.50.300:FF:000006">
    <property type="entry name" value="DNA-binding transcriptional regulator NtrC"/>
    <property type="match status" value="1"/>
</dbReference>
<keyword evidence="6" id="KW-0597">Phosphoprotein</keyword>
<name>A0AA90SSJ6_9HELI</name>
<dbReference type="Gene3D" id="1.10.10.60">
    <property type="entry name" value="Homeodomain-like"/>
    <property type="match status" value="1"/>
</dbReference>
<evidence type="ECO:0000313" key="10">
    <source>
        <dbReference type="EMBL" id="MDP2538969.1"/>
    </source>
</evidence>
<dbReference type="GO" id="GO:0000160">
    <property type="term" value="P:phosphorelay signal transduction system"/>
    <property type="evidence" value="ECO:0007669"/>
    <property type="project" value="InterPro"/>
</dbReference>
<dbReference type="InterPro" id="IPR001789">
    <property type="entry name" value="Sig_transdc_resp-reg_receiver"/>
</dbReference>
<dbReference type="Pfam" id="PF00072">
    <property type="entry name" value="Response_reg"/>
    <property type="match status" value="1"/>
</dbReference>
<dbReference type="SMART" id="SM00448">
    <property type="entry name" value="REC"/>
    <property type="match status" value="1"/>
</dbReference>
<dbReference type="PROSITE" id="PS00676">
    <property type="entry name" value="SIGMA54_INTERACT_2"/>
    <property type="match status" value="1"/>
</dbReference>
<dbReference type="InterPro" id="IPR025662">
    <property type="entry name" value="Sigma_54_int_dom_ATP-bd_1"/>
</dbReference>
<dbReference type="InterPro" id="IPR002078">
    <property type="entry name" value="Sigma_54_int"/>
</dbReference>
<keyword evidence="3" id="KW-0805">Transcription regulation</keyword>
<organism evidence="10 11">
    <name type="scientific">Helicobacter cappadocius</name>
    <dbReference type="NCBI Taxonomy" id="3063998"/>
    <lineage>
        <taxon>Bacteria</taxon>
        <taxon>Pseudomonadati</taxon>
        <taxon>Campylobacterota</taxon>
        <taxon>Epsilonproteobacteria</taxon>
        <taxon>Campylobacterales</taxon>
        <taxon>Helicobacteraceae</taxon>
        <taxon>Helicobacter</taxon>
    </lineage>
</organism>
<dbReference type="RefSeq" id="WP_305516882.1">
    <property type="nucleotide sequence ID" value="NZ_JAUPEV010000004.1"/>
</dbReference>
<dbReference type="InterPro" id="IPR025943">
    <property type="entry name" value="Sigma_54_int_dom_ATP-bd_2"/>
</dbReference>
<dbReference type="Gene3D" id="1.10.8.60">
    <property type="match status" value="1"/>
</dbReference>
<evidence type="ECO:0000256" key="2">
    <source>
        <dbReference type="ARBA" id="ARBA00022840"/>
    </source>
</evidence>
<dbReference type="GO" id="GO:0003677">
    <property type="term" value="F:DNA binding"/>
    <property type="evidence" value="ECO:0007669"/>
    <property type="project" value="UniProtKB-KW"/>
</dbReference>
<dbReference type="Gene3D" id="3.40.50.300">
    <property type="entry name" value="P-loop containing nucleotide triphosphate hydrolases"/>
    <property type="match status" value="1"/>
</dbReference>
<dbReference type="GO" id="GO:0006355">
    <property type="term" value="P:regulation of DNA-templated transcription"/>
    <property type="evidence" value="ECO:0007669"/>
    <property type="project" value="InterPro"/>
</dbReference>
<dbReference type="SMART" id="SM00382">
    <property type="entry name" value="AAA"/>
    <property type="match status" value="1"/>
</dbReference>
<dbReference type="CDD" id="cd00009">
    <property type="entry name" value="AAA"/>
    <property type="match status" value="1"/>
</dbReference>
<reference evidence="9" key="2">
    <citation type="submission" date="2023-07" db="EMBL/GenBank/DDBJ databases">
        <authorList>
            <person name="Aydin F."/>
            <person name="Tarhane S."/>
            <person name="Saticioglu I.B."/>
            <person name="Karakaya E."/>
            <person name="Abay S."/>
            <person name="Guran O."/>
            <person name="Bozkurt E."/>
            <person name="Uzum N."/>
            <person name="Olgun K."/>
            <person name="Jablonski D."/>
        </authorList>
    </citation>
    <scope>NUCLEOTIDE SEQUENCE</scope>
    <source>
        <strain evidence="9">Faydin-H75</strain>
    </source>
</reference>
<evidence type="ECO:0000256" key="5">
    <source>
        <dbReference type="ARBA" id="ARBA00023163"/>
    </source>
</evidence>
<evidence type="ECO:0000259" key="7">
    <source>
        <dbReference type="PROSITE" id="PS50045"/>
    </source>
</evidence>
<evidence type="ECO:0000313" key="9">
    <source>
        <dbReference type="EMBL" id="MDO7253042.1"/>
    </source>
</evidence>
<dbReference type="AlphaFoldDB" id="A0AA90SSJ6"/>
<accession>A0AA90SSJ6</accession>
<evidence type="ECO:0000313" key="12">
    <source>
        <dbReference type="Proteomes" id="UP001240777"/>
    </source>
</evidence>
<reference evidence="9 11" key="3">
    <citation type="journal article" date="2024" name="Syst. Appl. Microbiol.">
        <title>Helicobacter cappadocius sp. nov., from lizards: The first psychrotrophic Helicobacter species.</title>
        <authorList>
            <person name="Aydin F."/>
            <person name="Tarhane S."/>
            <person name="Karakaya E."/>
            <person name="Abay S."/>
            <person name="Kayman T."/>
            <person name="Guran O."/>
            <person name="Bozkurt E."/>
            <person name="Uzum N."/>
            <person name="Avci A."/>
            <person name="Olgun K."/>
            <person name="Jablonski D."/>
            <person name="Guran C."/>
            <person name="Burcin Saticioglu I."/>
        </authorList>
    </citation>
    <scope>NUCLEOTIDE SEQUENCE [LARGE SCALE GENOMIC DNA]</scope>
    <source>
        <strain evidence="9">Faydin-H75</strain>
        <strain evidence="11">faydin-H76</strain>
    </source>
</reference>
<evidence type="ECO:0000313" key="11">
    <source>
        <dbReference type="Proteomes" id="UP001177258"/>
    </source>
</evidence>
<dbReference type="PROSITE" id="PS00675">
    <property type="entry name" value="SIGMA54_INTERACT_1"/>
    <property type="match status" value="1"/>
</dbReference>
<dbReference type="SUPFAM" id="SSF52172">
    <property type="entry name" value="CheY-like"/>
    <property type="match status" value="1"/>
</dbReference>
<protein>
    <submittedName>
        <fullName evidence="10">Sigma-54 dependent transcriptional regulator</fullName>
    </submittedName>
</protein>
<keyword evidence="5" id="KW-0804">Transcription</keyword>
<feature type="domain" description="Response regulatory" evidence="8">
    <location>
        <begin position="2"/>
        <end position="113"/>
    </location>
</feature>
<evidence type="ECO:0000256" key="4">
    <source>
        <dbReference type="ARBA" id="ARBA00023125"/>
    </source>
</evidence>
<dbReference type="Gene3D" id="3.40.50.2300">
    <property type="match status" value="1"/>
</dbReference>
<reference evidence="10 12" key="1">
    <citation type="submission" date="2023-07" db="EMBL/GenBank/DDBJ databases">
        <title>Unpublished Manusciprt.</title>
        <authorList>
            <person name="Aydin F."/>
            <person name="Tarhane S."/>
            <person name="Saticioglu I.B."/>
            <person name="Karakaya E."/>
            <person name="Abay S."/>
            <person name="Guran O."/>
            <person name="Bozkurt E."/>
            <person name="Uzum N."/>
            <person name="Olgun K."/>
            <person name="Jablonski D."/>
        </authorList>
    </citation>
    <scope>NUCLEOTIDE SEQUENCE</scope>
    <source>
        <strain evidence="12">faydin-H75</strain>
        <strain evidence="10">Faydin-H76</strain>
    </source>
</reference>
<dbReference type="PROSITE" id="PS50110">
    <property type="entry name" value="RESPONSE_REGULATORY"/>
    <property type="match status" value="1"/>
</dbReference>
<comment type="caution">
    <text evidence="10">The sequence shown here is derived from an EMBL/GenBank/DDBJ whole genome shotgun (WGS) entry which is preliminary data.</text>
</comment>
<sequence>MKVAIVEDDINMRKSLELFFSDNEDIQIVSFKNPKDALKVLDDSFNLVITDINMPQMDGLEFLRTLNGRYEAIVITGNATLNKAIDSIRLGVKDFFQKPFEPELLLEAIYRSKKLIEFQKNHQESPNTIQIKDKSKQTTDFIATSEALQGVIKVAQKVSLTDASVLLLGQSGVGKEVFAKFIHKNSPRKQAPFIAINMAAIPDHLLESELFGYEKGAFTDASTSKAGLFECANGGSVFLDEIGEMPLVLQSKLLRAIQEKEITRLGSAKNIKIDVRFISATNANLEQKVQDGDFREDLFFRLQTVPIHIPPLKDRKEEILPLAEWKLKNVLEQYNFPKKTFSPGAKNKMLEYEWYGNIRELLSVVERATILSEGKFIEEEDLFLESRNPKKNSSKIATLEIDLIKEVYKDCQGDLVKSAEILGMNLDMLKHKIAKYGLNF</sequence>
<dbReference type="Pfam" id="PF00158">
    <property type="entry name" value="Sigma54_activat"/>
    <property type="match status" value="1"/>
</dbReference>
<dbReference type="PROSITE" id="PS50045">
    <property type="entry name" value="SIGMA54_INTERACT_4"/>
    <property type="match status" value="1"/>
</dbReference>
<evidence type="ECO:0000256" key="1">
    <source>
        <dbReference type="ARBA" id="ARBA00022741"/>
    </source>
</evidence>
<dbReference type="Proteomes" id="UP001177258">
    <property type="component" value="Unassembled WGS sequence"/>
</dbReference>
<keyword evidence="1" id="KW-0547">Nucleotide-binding</keyword>
<keyword evidence="4" id="KW-0238">DNA-binding</keyword>
<evidence type="ECO:0000256" key="6">
    <source>
        <dbReference type="PROSITE-ProRule" id="PRU00169"/>
    </source>
</evidence>
<keyword evidence="2" id="KW-0067">ATP-binding</keyword>
<dbReference type="PANTHER" id="PTHR32071:SF21">
    <property type="entry name" value="TRANSCRIPTIONAL REGULATORY PROTEIN FLGR"/>
    <property type="match status" value="1"/>
</dbReference>
<keyword evidence="12" id="KW-1185">Reference proteome</keyword>
<dbReference type="GO" id="GO:0005524">
    <property type="term" value="F:ATP binding"/>
    <property type="evidence" value="ECO:0007669"/>
    <property type="project" value="UniProtKB-KW"/>
</dbReference>
<dbReference type="InterPro" id="IPR011006">
    <property type="entry name" value="CheY-like_superfamily"/>
</dbReference>
<dbReference type="InterPro" id="IPR058031">
    <property type="entry name" value="AAA_lid_NorR"/>
</dbReference>
<dbReference type="Pfam" id="PF25601">
    <property type="entry name" value="AAA_lid_14"/>
    <property type="match status" value="1"/>
</dbReference>
<dbReference type="SUPFAM" id="SSF46689">
    <property type="entry name" value="Homeodomain-like"/>
    <property type="match status" value="1"/>
</dbReference>
<feature type="domain" description="Sigma-54 factor interaction" evidence="7">
    <location>
        <begin position="141"/>
        <end position="370"/>
    </location>
</feature>
<proteinExistence type="predicted"/>
<dbReference type="EMBL" id="JAUYZK010000005">
    <property type="protein sequence ID" value="MDP2538969.1"/>
    <property type="molecule type" value="Genomic_DNA"/>
</dbReference>
<dbReference type="SUPFAM" id="SSF52540">
    <property type="entry name" value="P-loop containing nucleoside triphosphate hydrolases"/>
    <property type="match status" value="1"/>
</dbReference>
<feature type="modified residue" description="4-aspartylphosphate" evidence="6">
    <location>
        <position position="51"/>
    </location>
</feature>
<dbReference type="InterPro" id="IPR027417">
    <property type="entry name" value="P-loop_NTPase"/>
</dbReference>
<dbReference type="PANTHER" id="PTHR32071">
    <property type="entry name" value="TRANSCRIPTIONAL REGULATORY PROTEIN"/>
    <property type="match status" value="1"/>
</dbReference>
<evidence type="ECO:0000259" key="8">
    <source>
        <dbReference type="PROSITE" id="PS50110"/>
    </source>
</evidence>
<gene>
    <name evidence="9" type="ORF">Q5I04_03845</name>
    <name evidence="10" type="ORF">Q5I06_04160</name>
</gene>